<dbReference type="eggNOG" id="COG0446">
    <property type="taxonomic scope" value="Bacteria"/>
</dbReference>
<dbReference type="PRINTS" id="PR00411">
    <property type="entry name" value="PNDRDTASEI"/>
</dbReference>
<reference evidence="8 9" key="1">
    <citation type="submission" date="2006-10" db="EMBL/GenBank/DDBJ databases">
        <title>Complete sequence of Syntrophobacter fumaroxidans MPOB.</title>
        <authorList>
            <consortium name="US DOE Joint Genome Institute"/>
            <person name="Copeland A."/>
            <person name="Lucas S."/>
            <person name="Lapidus A."/>
            <person name="Barry K."/>
            <person name="Detter J.C."/>
            <person name="Glavina del Rio T."/>
            <person name="Hammon N."/>
            <person name="Israni S."/>
            <person name="Pitluck S."/>
            <person name="Goltsman E.G."/>
            <person name="Martinez M."/>
            <person name="Schmutz J."/>
            <person name="Larimer F."/>
            <person name="Land M."/>
            <person name="Hauser L."/>
            <person name="Kyrpides N."/>
            <person name="Kim E."/>
            <person name="Boone D.R."/>
            <person name="Brockman F."/>
            <person name="Culley D."/>
            <person name="Ferry J."/>
            <person name="Gunsalus R."/>
            <person name="McInerney M.J."/>
            <person name="Morrison M."/>
            <person name="Plugge C."/>
            <person name="Rohlin L."/>
            <person name="Scholten J."/>
            <person name="Sieber J."/>
            <person name="Stams A.J.M."/>
            <person name="Worm P."/>
            <person name="Henstra A.M."/>
            <person name="Richardson P."/>
        </authorList>
    </citation>
    <scope>NUCLEOTIDE SEQUENCE [LARGE SCALE GENOMIC DNA]</scope>
    <source>
        <strain evidence="9">DSM 10017 / MPOB</strain>
    </source>
</reference>
<evidence type="ECO:0000256" key="2">
    <source>
        <dbReference type="ARBA" id="ARBA00009130"/>
    </source>
</evidence>
<dbReference type="InterPro" id="IPR023753">
    <property type="entry name" value="FAD/NAD-binding_dom"/>
</dbReference>
<dbReference type="Pfam" id="PF02852">
    <property type="entry name" value="Pyr_redox_dim"/>
    <property type="match status" value="1"/>
</dbReference>
<keyword evidence="9" id="KW-1185">Reference proteome</keyword>
<dbReference type="OrthoDB" id="9769238at2"/>
<keyword evidence="3" id="KW-0285">Flavoprotein</keyword>
<dbReference type="STRING" id="335543.Sfum_4025"/>
<organism evidence="8 9">
    <name type="scientific">Syntrophobacter fumaroxidans (strain DSM 10017 / MPOB)</name>
    <dbReference type="NCBI Taxonomy" id="335543"/>
    <lineage>
        <taxon>Bacteria</taxon>
        <taxon>Pseudomonadati</taxon>
        <taxon>Thermodesulfobacteriota</taxon>
        <taxon>Syntrophobacteria</taxon>
        <taxon>Syntrophobacterales</taxon>
        <taxon>Syntrophobacteraceae</taxon>
        <taxon>Syntrophobacter</taxon>
    </lineage>
</organism>
<name>A0LQI9_SYNFM</name>
<dbReference type="PANTHER" id="PTHR43429:SF1">
    <property type="entry name" value="NAD(P)H SULFUR OXIDOREDUCTASE (COA-DEPENDENT)"/>
    <property type="match status" value="1"/>
</dbReference>
<accession>A0LQI9</accession>
<protein>
    <submittedName>
        <fullName evidence="8">FAD-dependent pyridine nucleotide-disulphide oxidoreductase</fullName>
    </submittedName>
</protein>
<evidence type="ECO:0000313" key="9">
    <source>
        <dbReference type="Proteomes" id="UP000001784"/>
    </source>
</evidence>
<dbReference type="InParanoid" id="A0LQI9"/>
<dbReference type="InterPro" id="IPR004099">
    <property type="entry name" value="Pyr_nucl-diS_OxRdtase_dimer"/>
</dbReference>
<sequence length="580" mass="62597">MNAKRVVVIGAVALGPKVACRLKRLHPESDVVMVDQDEYISYGGCGIPYFISGDVSDVKELMSTSYHMERTPRFFEDAKGVRVRTRTRALSIDRKAKTVRVKDLRSGLEEDLPYDRLVLATGSEPNRLSIPGVDLPEVIGVSNIASAIAVKERIAKGQVNKALIIGAGAIGCEMAEALSDLWGIETTVVEIADQVLPIVLDRGLARMVQKHMEEKGVSIRLRETVKAIRRNGGTSALTVATSQGEIEADLVIASIGVRPKSNLAREAGLVTSPRGAVVVNRRLQTSDPDIYAGGDCIEVLHLVTGKPVFFPQGSLANRQGRVIGTNLAGGFATFNGVVGSFSIKIFDLAVASTGIPLHTALNEGFDAARALVVQADRAHFYPTQDLMYLEVIADRKTRRVLGAQGIARNGDALTGRINAIAAMLPYRPLLEDLANMEVAYSPPFASALDIVNAAANTAENILDGINRPVDPEEFEKCFLDAQADDAVCLDVRGPANAAPFVAYFGERWLNVPQETLKQRMAEVPRDKRLFVLCNSGARSYEALRQLETAGLCEAVNVQGGVAALKKSGLLELDHEEDTTE</sequence>
<evidence type="ECO:0000256" key="6">
    <source>
        <dbReference type="ARBA" id="ARBA00023284"/>
    </source>
</evidence>
<dbReference type="Pfam" id="PF07992">
    <property type="entry name" value="Pyr_redox_2"/>
    <property type="match status" value="1"/>
</dbReference>
<comment type="similarity">
    <text evidence="2">Belongs to the class-III pyridine nucleotide-disulfide oxidoreductase family.</text>
</comment>
<dbReference type="CDD" id="cd00158">
    <property type="entry name" value="RHOD"/>
    <property type="match status" value="1"/>
</dbReference>
<evidence type="ECO:0000256" key="3">
    <source>
        <dbReference type="ARBA" id="ARBA00022630"/>
    </source>
</evidence>
<evidence type="ECO:0000259" key="7">
    <source>
        <dbReference type="PROSITE" id="PS50206"/>
    </source>
</evidence>
<gene>
    <name evidence="8" type="ordered locus">Sfum_4025</name>
</gene>
<dbReference type="SUPFAM" id="SSF51905">
    <property type="entry name" value="FAD/NAD(P)-binding domain"/>
    <property type="match status" value="1"/>
</dbReference>
<evidence type="ECO:0000256" key="4">
    <source>
        <dbReference type="ARBA" id="ARBA00022827"/>
    </source>
</evidence>
<dbReference type="PROSITE" id="PS50206">
    <property type="entry name" value="RHODANESE_3"/>
    <property type="match status" value="1"/>
</dbReference>
<dbReference type="InterPro" id="IPR001763">
    <property type="entry name" value="Rhodanese-like_dom"/>
</dbReference>
<dbReference type="SUPFAM" id="SSF52821">
    <property type="entry name" value="Rhodanese/Cell cycle control phosphatase"/>
    <property type="match status" value="1"/>
</dbReference>
<dbReference type="InterPro" id="IPR016156">
    <property type="entry name" value="FAD/NAD-linked_Rdtase_dimer_sf"/>
</dbReference>
<dbReference type="InterPro" id="IPR036873">
    <property type="entry name" value="Rhodanese-like_dom_sf"/>
</dbReference>
<dbReference type="Proteomes" id="UP000001784">
    <property type="component" value="Chromosome"/>
</dbReference>
<evidence type="ECO:0000256" key="1">
    <source>
        <dbReference type="ARBA" id="ARBA00001974"/>
    </source>
</evidence>
<evidence type="ECO:0000256" key="5">
    <source>
        <dbReference type="ARBA" id="ARBA00023002"/>
    </source>
</evidence>
<dbReference type="FunCoup" id="A0LQI9">
    <property type="interactions" value="247"/>
</dbReference>
<dbReference type="KEGG" id="sfu:Sfum_4025"/>
<dbReference type="GO" id="GO:0016491">
    <property type="term" value="F:oxidoreductase activity"/>
    <property type="evidence" value="ECO:0007669"/>
    <property type="project" value="UniProtKB-KW"/>
</dbReference>
<keyword evidence="5" id="KW-0560">Oxidoreductase</keyword>
<keyword evidence="4" id="KW-0274">FAD</keyword>
<dbReference type="Gene3D" id="3.40.250.10">
    <property type="entry name" value="Rhodanese-like domain"/>
    <property type="match status" value="1"/>
</dbReference>
<dbReference type="Gene3D" id="3.50.50.60">
    <property type="entry name" value="FAD/NAD(P)-binding domain"/>
    <property type="match status" value="2"/>
</dbReference>
<dbReference type="PRINTS" id="PR00368">
    <property type="entry name" value="FADPNR"/>
</dbReference>
<dbReference type="EMBL" id="CP000478">
    <property type="protein sequence ID" value="ABK19691.1"/>
    <property type="molecule type" value="Genomic_DNA"/>
</dbReference>
<feature type="domain" description="Rhodanese" evidence="7">
    <location>
        <begin position="482"/>
        <end position="573"/>
    </location>
</feature>
<evidence type="ECO:0000313" key="8">
    <source>
        <dbReference type="EMBL" id="ABK19691.1"/>
    </source>
</evidence>
<dbReference type="InterPro" id="IPR036188">
    <property type="entry name" value="FAD/NAD-bd_sf"/>
</dbReference>
<proteinExistence type="inferred from homology"/>
<dbReference type="eggNOG" id="COG0607">
    <property type="taxonomic scope" value="Bacteria"/>
</dbReference>
<keyword evidence="6" id="KW-0676">Redox-active center</keyword>
<dbReference type="PANTHER" id="PTHR43429">
    <property type="entry name" value="PYRIDINE NUCLEOTIDE-DISULFIDE OXIDOREDUCTASE DOMAIN-CONTAINING"/>
    <property type="match status" value="1"/>
</dbReference>
<dbReference type="HOGENOM" id="CLU_003291_1_2_7"/>
<dbReference type="InterPro" id="IPR050260">
    <property type="entry name" value="FAD-bd_OxRdtase"/>
</dbReference>
<dbReference type="AlphaFoldDB" id="A0LQI9"/>
<comment type="cofactor">
    <cofactor evidence="1">
        <name>FAD</name>
        <dbReference type="ChEBI" id="CHEBI:57692"/>
    </cofactor>
</comment>
<dbReference type="SUPFAM" id="SSF55424">
    <property type="entry name" value="FAD/NAD-linked reductases, dimerisation (C-terminal) domain"/>
    <property type="match status" value="1"/>
</dbReference>
<dbReference type="RefSeq" id="WP_011700804.1">
    <property type="nucleotide sequence ID" value="NC_008554.1"/>
</dbReference>